<evidence type="ECO:0000313" key="3">
    <source>
        <dbReference type="Proteomes" id="UP000792457"/>
    </source>
</evidence>
<protein>
    <submittedName>
        <fullName evidence="2">Uncharacterized protein</fullName>
    </submittedName>
</protein>
<name>A0A8K0KUF0_LADFU</name>
<evidence type="ECO:0000313" key="2">
    <source>
        <dbReference type="EMBL" id="KAG8239951.1"/>
    </source>
</evidence>
<dbReference type="AlphaFoldDB" id="A0A8K0KUF0"/>
<gene>
    <name evidence="2" type="ORF">J437_LFUL017197</name>
</gene>
<keyword evidence="1" id="KW-0175">Coiled coil</keyword>
<dbReference type="OrthoDB" id="10066957at2759"/>
<dbReference type="Gene3D" id="3.30.70.1820">
    <property type="entry name" value="L1 transposable element, RRM domain"/>
    <property type="match status" value="1"/>
</dbReference>
<proteinExistence type="predicted"/>
<dbReference type="EMBL" id="KZ310423">
    <property type="protein sequence ID" value="KAG8239951.1"/>
    <property type="molecule type" value="Genomic_DNA"/>
</dbReference>
<dbReference type="PANTHER" id="PTHR11505">
    <property type="entry name" value="L1 TRANSPOSABLE ELEMENT-RELATED"/>
    <property type="match status" value="1"/>
</dbReference>
<sequence length="246" mass="27989">MDPTVACKKDLEDDNAELRKTLAYLQTDLQQEFSAFKEELAKFKKEPSRSSEAISLEERFIAFEGKVSSETASLTTRSDALDERMDSLEQYSRRNCLLVHGIQEEPKEDCIKTAVTLFRDKIKVPIDVCCLDRAHRVGKPRTSSDDKPRPIIVKFISYQDRHQVWMAKKALKGTGILVTESLTATRNSVLQAAKELATPRNAWTQDGKIIFLRPDGSRVHAISIRDVDAARKYFAPNSQTRSERRN</sequence>
<reference evidence="2" key="1">
    <citation type="submission" date="2013-04" db="EMBL/GenBank/DDBJ databases">
        <authorList>
            <person name="Qu J."/>
            <person name="Murali S.C."/>
            <person name="Bandaranaike D."/>
            <person name="Bellair M."/>
            <person name="Blankenburg K."/>
            <person name="Chao H."/>
            <person name="Dinh H."/>
            <person name="Doddapaneni H."/>
            <person name="Downs B."/>
            <person name="Dugan-Rocha S."/>
            <person name="Elkadiri S."/>
            <person name="Gnanaolivu R.D."/>
            <person name="Hernandez B."/>
            <person name="Javaid M."/>
            <person name="Jayaseelan J.C."/>
            <person name="Lee S."/>
            <person name="Li M."/>
            <person name="Ming W."/>
            <person name="Munidasa M."/>
            <person name="Muniz J."/>
            <person name="Nguyen L."/>
            <person name="Ongeri F."/>
            <person name="Osuji N."/>
            <person name="Pu L.-L."/>
            <person name="Puazo M."/>
            <person name="Qu C."/>
            <person name="Quiroz J."/>
            <person name="Raj R."/>
            <person name="Weissenberger G."/>
            <person name="Xin Y."/>
            <person name="Zou X."/>
            <person name="Han Y."/>
            <person name="Richards S."/>
            <person name="Worley K."/>
            <person name="Muzny D."/>
            <person name="Gibbs R."/>
        </authorList>
    </citation>
    <scope>NUCLEOTIDE SEQUENCE</scope>
    <source>
        <strain evidence="2">Sampled in the wild</strain>
    </source>
</reference>
<dbReference type="InterPro" id="IPR004244">
    <property type="entry name" value="Transposase_22"/>
</dbReference>
<dbReference type="Proteomes" id="UP000792457">
    <property type="component" value="Unassembled WGS sequence"/>
</dbReference>
<feature type="coiled-coil region" evidence="1">
    <location>
        <begin position="8"/>
        <end position="46"/>
    </location>
</feature>
<comment type="caution">
    <text evidence="2">The sequence shown here is derived from an EMBL/GenBank/DDBJ whole genome shotgun (WGS) entry which is preliminary data.</text>
</comment>
<reference evidence="2" key="2">
    <citation type="submission" date="2017-10" db="EMBL/GenBank/DDBJ databases">
        <title>Ladona fulva Genome sequencing and assembly.</title>
        <authorList>
            <person name="Murali S."/>
            <person name="Richards S."/>
            <person name="Bandaranaike D."/>
            <person name="Bellair M."/>
            <person name="Blankenburg K."/>
            <person name="Chao H."/>
            <person name="Dinh H."/>
            <person name="Doddapaneni H."/>
            <person name="Dugan-Rocha S."/>
            <person name="Elkadiri S."/>
            <person name="Gnanaolivu R."/>
            <person name="Hernandez B."/>
            <person name="Skinner E."/>
            <person name="Javaid M."/>
            <person name="Lee S."/>
            <person name="Li M."/>
            <person name="Ming W."/>
            <person name="Munidasa M."/>
            <person name="Muniz J."/>
            <person name="Nguyen L."/>
            <person name="Hughes D."/>
            <person name="Osuji N."/>
            <person name="Pu L.-L."/>
            <person name="Puazo M."/>
            <person name="Qu C."/>
            <person name="Quiroz J."/>
            <person name="Raj R."/>
            <person name="Weissenberger G."/>
            <person name="Xin Y."/>
            <person name="Zou X."/>
            <person name="Han Y."/>
            <person name="Worley K."/>
            <person name="Muzny D."/>
            <person name="Gibbs R."/>
        </authorList>
    </citation>
    <scope>NUCLEOTIDE SEQUENCE</scope>
    <source>
        <strain evidence="2">Sampled in the wild</strain>
    </source>
</reference>
<organism evidence="2 3">
    <name type="scientific">Ladona fulva</name>
    <name type="common">Scarce chaser dragonfly</name>
    <name type="synonym">Libellula fulva</name>
    <dbReference type="NCBI Taxonomy" id="123851"/>
    <lineage>
        <taxon>Eukaryota</taxon>
        <taxon>Metazoa</taxon>
        <taxon>Ecdysozoa</taxon>
        <taxon>Arthropoda</taxon>
        <taxon>Hexapoda</taxon>
        <taxon>Insecta</taxon>
        <taxon>Pterygota</taxon>
        <taxon>Palaeoptera</taxon>
        <taxon>Odonata</taxon>
        <taxon>Epiprocta</taxon>
        <taxon>Anisoptera</taxon>
        <taxon>Libelluloidea</taxon>
        <taxon>Libellulidae</taxon>
        <taxon>Ladona</taxon>
    </lineage>
</organism>
<accession>A0A8K0KUF0</accession>
<keyword evidence="3" id="KW-1185">Reference proteome</keyword>
<evidence type="ECO:0000256" key="1">
    <source>
        <dbReference type="SAM" id="Coils"/>
    </source>
</evidence>